<evidence type="ECO:0000313" key="7">
    <source>
        <dbReference type="EMBL" id="CAD7705291.1"/>
    </source>
</evidence>
<evidence type="ECO:0000259" key="6">
    <source>
        <dbReference type="PROSITE" id="PS51195"/>
    </source>
</evidence>
<organism evidence="7 8">
    <name type="scientific">Ostreobium quekettii</name>
    <dbReference type="NCBI Taxonomy" id="121088"/>
    <lineage>
        <taxon>Eukaryota</taxon>
        <taxon>Viridiplantae</taxon>
        <taxon>Chlorophyta</taxon>
        <taxon>core chlorophytes</taxon>
        <taxon>Ulvophyceae</taxon>
        <taxon>TCBD clade</taxon>
        <taxon>Bryopsidales</taxon>
        <taxon>Ostreobineae</taxon>
        <taxon>Ostreobiaceae</taxon>
        <taxon>Ostreobium</taxon>
    </lineage>
</organism>
<feature type="short sequence motif" description="Q motif" evidence="5">
    <location>
        <begin position="6"/>
        <end position="34"/>
    </location>
</feature>
<evidence type="ECO:0000256" key="5">
    <source>
        <dbReference type="PROSITE-ProRule" id="PRU00552"/>
    </source>
</evidence>
<keyword evidence="1" id="KW-0547">Nucleotide-binding</keyword>
<feature type="domain" description="DEAD-box RNA helicase Q" evidence="6">
    <location>
        <begin position="6"/>
        <end position="34"/>
    </location>
</feature>
<evidence type="ECO:0000256" key="2">
    <source>
        <dbReference type="ARBA" id="ARBA00022801"/>
    </source>
</evidence>
<keyword evidence="8" id="KW-1185">Reference proteome</keyword>
<keyword evidence="2" id="KW-0378">Hydrolase</keyword>
<evidence type="ECO:0000256" key="4">
    <source>
        <dbReference type="ARBA" id="ARBA00022840"/>
    </source>
</evidence>
<dbReference type="EMBL" id="CAJHUC010003073">
    <property type="protein sequence ID" value="CAD7705291.1"/>
    <property type="molecule type" value="Genomic_DNA"/>
</dbReference>
<dbReference type="GO" id="GO:0016787">
    <property type="term" value="F:hydrolase activity"/>
    <property type="evidence" value="ECO:0007669"/>
    <property type="project" value="UniProtKB-KW"/>
</dbReference>
<dbReference type="PANTHER" id="PTHR47960">
    <property type="entry name" value="DEAD-BOX ATP-DEPENDENT RNA HELICASE 50"/>
    <property type="match status" value="1"/>
</dbReference>
<proteinExistence type="predicted"/>
<dbReference type="Gene3D" id="3.40.50.300">
    <property type="entry name" value="P-loop containing nucleotide triphosphate hydrolases"/>
    <property type="match status" value="1"/>
</dbReference>
<dbReference type="OrthoDB" id="10256233at2759"/>
<dbReference type="Proteomes" id="UP000708148">
    <property type="component" value="Unassembled WGS sequence"/>
</dbReference>
<name>A0A8S1JDG5_9CHLO</name>
<sequence length="81" mass="8252">MAPATVSFEAVGIESAMADAVRVAGFSRPTAVQAMGMPAICEGKDVVLAAETGSGKTLAYLGPIVDRIAQGKQELEEGGEK</sequence>
<dbReference type="GO" id="GO:0005524">
    <property type="term" value="F:ATP binding"/>
    <property type="evidence" value="ECO:0007669"/>
    <property type="project" value="UniProtKB-KW"/>
</dbReference>
<evidence type="ECO:0000313" key="8">
    <source>
        <dbReference type="Proteomes" id="UP000708148"/>
    </source>
</evidence>
<reference evidence="7" key="1">
    <citation type="submission" date="2020-12" db="EMBL/GenBank/DDBJ databases">
        <authorList>
            <person name="Iha C."/>
        </authorList>
    </citation>
    <scope>NUCLEOTIDE SEQUENCE</scope>
</reference>
<dbReference type="PROSITE" id="PS51195">
    <property type="entry name" value="Q_MOTIF"/>
    <property type="match status" value="1"/>
</dbReference>
<evidence type="ECO:0000256" key="3">
    <source>
        <dbReference type="ARBA" id="ARBA00022806"/>
    </source>
</evidence>
<protein>
    <recommendedName>
        <fullName evidence="6">DEAD-box RNA helicase Q domain-containing protein</fullName>
    </recommendedName>
</protein>
<dbReference type="AlphaFoldDB" id="A0A8S1JDG5"/>
<dbReference type="InterPro" id="IPR014014">
    <property type="entry name" value="RNA_helicase_DEAD_Q_motif"/>
</dbReference>
<dbReference type="SUPFAM" id="SSF52540">
    <property type="entry name" value="P-loop containing nucleoside triphosphate hydrolases"/>
    <property type="match status" value="1"/>
</dbReference>
<accession>A0A8S1JDG5</accession>
<keyword evidence="3" id="KW-0347">Helicase</keyword>
<dbReference type="InterPro" id="IPR027417">
    <property type="entry name" value="P-loop_NTPase"/>
</dbReference>
<dbReference type="InterPro" id="IPR011545">
    <property type="entry name" value="DEAD/DEAH_box_helicase_dom"/>
</dbReference>
<evidence type="ECO:0000256" key="1">
    <source>
        <dbReference type="ARBA" id="ARBA00022741"/>
    </source>
</evidence>
<gene>
    <name evidence="7" type="ORF">OSTQU699_LOCUS10646</name>
</gene>
<comment type="caution">
    <text evidence="7">The sequence shown here is derived from an EMBL/GenBank/DDBJ whole genome shotgun (WGS) entry which is preliminary data.</text>
</comment>
<keyword evidence="4" id="KW-0067">ATP-binding</keyword>
<dbReference type="GO" id="GO:0003676">
    <property type="term" value="F:nucleic acid binding"/>
    <property type="evidence" value="ECO:0007669"/>
    <property type="project" value="InterPro"/>
</dbReference>
<dbReference type="Pfam" id="PF00270">
    <property type="entry name" value="DEAD"/>
    <property type="match status" value="1"/>
</dbReference>
<dbReference type="GO" id="GO:0003724">
    <property type="term" value="F:RNA helicase activity"/>
    <property type="evidence" value="ECO:0007669"/>
    <property type="project" value="InterPro"/>
</dbReference>